<dbReference type="InterPro" id="IPR044537">
    <property type="entry name" value="Rip2-like"/>
</dbReference>
<keyword evidence="4" id="KW-1003">Cell membrane</keyword>
<keyword evidence="7" id="KW-0479">Metal-binding</keyword>
<evidence type="ECO:0000256" key="10">
    <source>
        <dbReference type="ARBA" id="ARBA00022989"/>
    </source>
</evidence>
<feature type="transmembrane region" description="Helical" evidence="13">
    <location>
        <begin position="125"/>
        <end position="143"/>
    </location>
</feature>
<evidence type="ECO:0000256" key="8">
    <source>
        <dbReference type="ARBA" id="ARBA00022801"/>
    </source>
</evidence>
<evidence type="ECO:0000256" key="5">
    <source>
        <dbReference type="ARBA" id="ARBA00022670"/>
    </source>
</evidence>
<organism evidence="15 16">
    <name type="scientific">Candidatus Kaiserbacteria bacterium RIFCSPHIGHO2_01_FULL_53_29</name>
    <dbReference type="NCBI Taxonomy" id="1798480"/>
    <lineage>
        <taxon>Bacteria</taxon>
        <taxon>Candidatus Kaiseribacteriota</taxon>
    </lineage>
</organism>
<dbReference type="EMBL" id="MFKT01000013">
    <property type="protein sequence ID" value="OGG53380.1"/>
    <property type="molecule type" value="Genomic_DNA"/>
</dbReference>
<keyword evidence="11" id="KW-0482">Metalloprotease</keyword>
<comment type="subcellular location">
    <subcellularLocation>
        <location evidence="2">Cell membrane</location>
        <topology evidence="2">Multi-pass membrane protein</topology>
    </subcellularLocation>
</comment>
<dbReference type="InterPro" id="IPR052348">
    <property type="entry name" value="Metallopeptidase_M50B"/>
</dbReference>
<dbReference type="GO" id="GO:0006508">
    <property type="term" value="P:proteolysis"/>
    <property type="evidence" value="ECO:0007669"/>
    <property type="project" value="UniProtKB-KW"/>
</dbReference>
<keyword evidence="8" id="KW-0378">Hydrolase</keyword>
<comment type="similarity">
    <text evidence="3">Belongs to the peptidase M50B family.</text>
</comment>
<evidence type="ECO:0000313" key="15">
    <source>
        <dbReference type="EMBL" id="OGG53380.1"/>
    </source>
</evidence>
<dbReference type="PANTHER" id="PTHR35864">
    <property type="entry name" value="ZINC METALLOPROTEASE MJ0611-RELATED"/>
    <property type="match status" value="1"/>
</dbReference>
<evidence type="ECO:0000256" key="1">
    <source>
        <dbReference type="ARBA" id="ARBA00001947"/>
    </source>
</evidence>
<evidence type="ECO:0000256" key="6">
    <source>
        <dbReference type="ARBA" id="ARBA00022692"/>
    </source>
</evidence>
<feature type="transmembrane region" description="Helical" evidence="13">
    <location>
        <begin position="93"/>
        <end position="113"/>
    </location>
</feature>
<sequence length="209" mass="22675">MAMGPDTIFLIVIIIFSAIIHEVMHGVAADRLGDPTARYAGRLTLNPIPHIDMFGSIILPVMLALSHSPFFFAWAKPVPYNPYNLRPGRFSEAIVAGAGPFSNVVIALIFGLILRMHLFDSPVNAVFFLIVVVNVMLAIFNMIPIPPLDGSKVLEAFLPRSLAHSYAGWRARMEQNPFLGMGIILVIVFVAGGAFSNLIYSLASAIAGI</sequence>
<evidence type="ECO:0000256" key="13">
    <source>
        <dbReference type="SAM" id="Phobius"/>
    </source>
</evidence>
<evidence type="ECO:0000256" key="2">
    <source>
        <dbReference type="ARBA" id="ARBA00004651"/>
    </source>
</evidence>
<gene>
    <name evidence="15" type="ORF">A2851_00170</name>
</gene>
<dbReference type="STRING" id="1798480.A2851_00170"/>
<evidence type="ECO:0000259" key="14">
    <source>
        <dbReference type="Pfam" id="PF02163"/>
    </source>
</evidence>
<dbReference type="GO" id="GO:0046872">
    <property type="term" value="F:metal ion binding"/>
    <property type="evidence" value="ECO:0007669"/>
    <property type="project" value="UniProtKB-KW"/>
</dbReference>
<evidence type="ECO:0000256" key="3">
    <source>
        <dbReference type="ARBA" id="ARBA00007931"/>
    </source>
</evidence>
<evidence type="ECO:0000256" key="12">
    <source>
        <dbReference type="ARBA" id="ARBA00023136"/>
    </source>
</evidence>
<accession>A0A1F6CWD6</accession>
<dbReference type="GO" id="GO:0005886">
    <property type="term" value="C:plasma membrane"/>
    <property type="evidence" value="ECO:0007669"/>
    <property type="project" value="UniProtKB-SubCell"/>
</dbReference>
<comment type="caution">
    <text evidence="15">The sequence shown here is derived from an EMBL/GenBank/DDBJ whole genome shotgun (WGS) entry which is preliminary data.</text>
</comment>
<evidence type="ECO:0000256" key="9">
    <source>
        <dbReference type="ARBA" id="ARBA00022833"/>
    </source>
</evidence>
<evidence type="ECO:0000256" key="4">
    <source>
        <dbReference type="ARBA" id="ARBA00022475"/>
    </source>
</evidence>
<dbReference type="AlphaFoldDB" id="A0A1F6CWD6"/>
<dbReference type="GO" id="GO:0008237">
    <property type="term" value="F:metallopeptidase activity"/>
    <property type="evidence" value="ECO:0007669"/>
    <property type="project" value="UniProtKB-KW"/>
</dbReference>
<keyword evidence="12 13" id="KW-0472">Membrane</keyword>
<feature type="domain" description="Peptidase M50" evidence="14">
    <location>
        <begin position="121"/>
        <end position="159"/>
    </location>
</feature>
<dbReference type="CDD" id="cd06158">
    <property type="entry name" value="S2P-M50_like_1"/>
    <property type="match status" value="1"/>
</dbReference>
<keyword evidence="9" id="KW-0862">Zinc</keyword>
<dbReference type="Proteomes" id="UP000176863">
    <property type="component" value="Unassembled WGS sequence"/>
</dbReference>
<keyword evidence="5" id="KW-0645">Protease</keyword>
<evidence type="ECO:0000256" key="7">
    <source>
        <dbReference type="ARBA" id="ARBA00022723"/>
    </source>
</evidence>
<proteinExistence type="inferred from homology"/>
<dbReference type="PANTHER" id="PTHR35864:SF1">
    <property type="entry name" value="ZINC METALLOPROTEASE YWHC-RELATED"/>
    <property type="match status" value="1"/>
</dbReference>
<evidence type="ECO:0000313" key="16">
    <source>
        <dbReference type="Proteomes" id="UP000176863"/>
    </source>
</evidence>
<feature type="transmembrane region" description="Helical" evidence="13">
    <location>
        <begin position="178"/>
        <end position="203"/>
    </location>
</feature>
<dbReference type="InterPro" id="IPR008915">
    <property type="entry name" value="Peptidase_M50"/>
</dbReference>
<keyword evidence="6 13" id="KW-0812">Transmembrane</keyword>
<reference evidence="15 16" key="1">
    <citation type="journal article" date="2016" name="Nat. Commun.">
        <title>Thousands of microbial genomes shed light on interconnected biogeochemical processes in an aquifer system.</title>
        <authorList>
            <person name="Anantharaman K."/>
            <person name="Brown C.T."/>
            <person name="Hug L.A."/>
            <person name="Sharon I."/>
            <person name="Castelle C.J."/>
            <person name="Probst A.J."/>
            <person name="Thomas B.C."/>
            <person name="Singh A."/>
            <person name="Wilkins M.J."/>
            <person name="Karaoz U."/>
            <person name="Brodie E.L."/>
            <person name="Williams K.H."/>
            <person name="Hubbard S.S."/>
            <person name="Banfield J.F."/>
        </authorList>
    </citation>
    <scope>NUCLEOTIDE SEQUENCE [LARGE SCALE GENOMIC DNA]</scope>
</reference>
<protein>
    <recommendedName>
        <fullName evidence="14">Peptidase M50 domain-containing protein</fullName>
    </recommendedName>
</protein>
<keyword evidence="10 13" id="KW-1133">Transmembrane helix</keyword>
<evidence type="ECO:0000256" key="11">
    <source>
        <dbReference type="ARBA" id="ARBA00023049"/>
    </source>
</evidence>
<name>A0A1F6CWD6_9BACT</name>
<dbReference type="Pfam" id="PF02163">
    <property type="entry name" value="Peptidase_M50"/>
    <property type="match status" value="1"/>
</dbReference>
<comment type="cofactor">
    <cofactor evidence="1">
        <name>Zn(2+)</name>
        <dbReference type="ChEBI" id="CHEBI:29105"/>
    </cofactor>
</comment>